<dbReference type="Proteomes" id="UP000006339">
    <property type="component" value="Unassembled WGS sequence"/>
</dbReference>
<gene>
    <name evidence="1" type="ORF">LEP1GSC131_3253</name>
</gene>
<evidence type="ECO:0000313" key="1">
    <source>
        <dbReference type="EMBL" id="EKO50781.1"/>
    </source>
</evidence>
<dbReference type="RefSeq" id="WP_004768092.1">
    <property type="nucleotide sequence ID" value="NZ_AKWH02000052.1"/>
</dbReference>
<name>A0A828Y1K1_9LEPT</name>
<dbReference type="EMBL" id="AKWH02000052">
    <property type="protein sequence ID" value="EKO50781.1"/>
    <property type="molecule type" value="Genomic_DNA"/>
</dbReference>
<accession>A0A828Y1K1</accession>
<organism evidence="1 2">
    <name type="scientific">Leptospira kirschneri str. 200802841</name>
    <dbReference type="NCBI Taxonomy" id="1193047"/>
    <lineage>
        <taxon>Bacteria</taxon>
        <taxon>Pseudomonadati</taxon>
        <taxon>Spirochaetota</taxon>
        <taxon>Spirochaetia</taxon>
        <taxon>Leptospirales</taxon>
        <taxon>Leptospiraceae</taxon>
        <taxon>Leptospira</taxon>
    </lineage>
</organism>
<dbReference type="PROSITE" id="PS51257">
    <property type="entry name" value="PROKAR_LIPOPROTEIN"/>
    <property type="match status" value="1"/>
</dbReference>
<keyword evidence="2" id="KW-1185">Reference proteome</keyword>
<evidence type="ECO:0000313" key="2">
    <source>
        <dbReference type="Proteomes" id="UP000006339"/>
    </source>
</evidence>
<reference evidence="1" key="1">
    <citation type="submission" date="2012-10" db="EMBL/GenBank/DDBJ databases">
        <authorList>
            <person name="Harkins D.M."/>
            <person name="Durkin A.S."/>
            <person name="Brinkac L.M."/>
            <person name="Selengut J.D."/>
            <person name="Sanka R."/>
            <person name="DePew J."/>
            <person name="Purushe J."/>
            <person name="Picardeau M."/>
            <person name="Werts C."/>
            <person name="Goarant C."/>
            <person name="Vinetz J.M."/>
            <person name="Sutton G.G."/>
            <person name="Nelson W.C."/>
            <person name="Fouts D.E."/>
        </authorList>
    </citation>
    <scope>NUCLEOTIDE SEQUENCE [LARGE SCALE GENOMIC DNA]</scope>
    <source>
        <strain evidence="1">200802841</strain>
    </source>
</reference>
<proteinExistence type="predicted"/>
<dbReference type="AlphaFoldDB" id="A0A828Y1K1"/>
<protein>
    <submittedName>
        <fullName evidence="1">Lipoprotein</fullName>
    </submittedName>
</protein>
<comment type="caution">
    <text evidence="1">The sequence shown here is derived from an EMBL/GenBank/DDBJ whole genome shotgun (WGS) entry which is preliminary data.</text>
</comment>
<keyword evidence="1" id="KW-0449">Lipoprotein</keyword>
<sequence>MRVCFIVAAILFLGCKERVMFSTDDSILYRHLGNGNVKTLGKIYPGFPFLVKTDWISGFEIVDRFLDKELYGEYYFTFARGLVHKNSEVYSYELYYDRGENTIVENKHPYMWVLVFSAKLAFVKIGVIYGKKNEKSFNGAAYWICKSYSKGDAGLGVSNCEKGEKDNSLNTTFVPMFKEVRPSENLNVSCSNFTDSKIHCSFNGSNYVGIKKDKFYIR</sequence>